<dbReference type="PANTHER" id="PTHR11759">
    <property type="entry name" value="40S RIBOSOMAL PROTEIN S14/30S RIBOSOMAL PROTEIN S11"/>
    <property type="match status" value="1"/>
</dbReference>
<dbReference type="PIRSF" id="PIRSF002131">
    <property type="entry name" value="Ribosomal_S11"/>
    <property type="match status" value="1"/>
</dbReference>
<evidence type="ECO:0000256" key="4">
    <source>
        <dbReference type="HAMAP-Rule" id="MF_01310"/>
    </source>
</evidence>
<dbReference type="Pfam" id="PF00411">
    <property type="entry name" value="Ribosomal_S11"/>
    <property type="match status" value="1"/>
</dbReference>
<gene>
    <name evidence="4 5" type="primary">rpsK</name>
    <name evidence="5" type="ORF">QTO32_00885</name>
</gene>
<keyword evidence="4" id="KW-0694">RNA-binding</keyword>
<dbReference type="HAMAP" id="MF_01310">
    <property type="entry name" value="Ribosomal_uS11"/>
    <property type="match status" value="1"/>
</dbReference>
<keyword evidence="3 4" id="KW-0687">Ribonucleoprotein</keyword>
<evidence type="ECO:0000256" key="2">
    <source>
        <dbReference type="ARBA" id="ARBA00022980"/>
    </source>
</evidence>
<dbReference type="GO" id="GO:0005840">
    <property type="term" value="C:ribosome"/>
    <property type="evidence" value="ECO:0007669"/>
    <property type="project" value="UniProtKB-KW"/>
</dbReference>
<dbReference type="GO" id="GO:0003735">
    <property type="term" value="F:structural constituent of ribosome"/>
    <property type="evidence" value="ECO:0007669"/>
    <property type="project" value="InterPro"/>
</dbReference>
<reference evidence="5" key="2">
    <citation type="submission" date="2023-06" db="EMBL/GenBank/DDBJ databases">
        <authorList>
            <person name="Williams T.J."/>
            <person name="Allen M.A."/>
            <person name="Ivanova N."/>
            <person name="Huntemann M."/>
            <person name="Haque S."/>
            <person name="Hancock A.M."/>
            <person name="Brazendale S."/>
            <person name="Cavicchioli R."/>
        </authorList>
    </citation>
    <scope>NUCLEOTIDE SEQUENCE</scope>
    <source>
        <strain evidence="5">MAG_Ga0307966_1000010</strain>
    </source>
</reference>
<sequence>MSDIKIKNKKIKLQSDEGFCYILASFNNTKVSFTNLKGDVISWSSSGKCGFRGSRKSTSYAAQTAVLDAGTTALTYGLKNVSIIVSGPGAGRESAIRAVHSLNINIFKLKDSTKVAHGGCRRKKPRRV</sequence>
<accession>A0AA51BKQ8</accession>
<protein>
    <recommendedName>
        <fullName evidence="4">Small ribosomal subunit protein uS11</fullName>
    </recommendedName>
</protein>
<dbReference type="InterPro" id="IPR001971">
    <property type="entry name" value="Ribosomal_uS11"/>
</dbReference>
<dbReference type="EMBL" id="CP128385">
    <property type="protein sequence ID" value="WMI30457.1"/>
    <property type="molecule type" value="Genomic_DNA"/>
</dbReference>
<evidence type="ECO:0000256" key="3">
    <source>
        <dbReference type="ARBA" id="ARBA00023274"/>
    </source>
</evidence>
<comment type="function">
    <text evidence="4">Located on the platform of the 30S subunit, it bridges several disparate RNA helices of the 16S rRNA. Forms part of the Shine-Dalgarno cleft in the 70S ribosome.</text>
</comment>
<dbReference type="GO" id="GO:0019843">
    <property type="term" value="F:rRNA binding"/>
    <property type="evidence" value="ECO:0007669"/>
    <property type="project" value="UniProtKB-UniRule"/>
</dbReference>
<dbReference type="GO" id="GO:0006412">
    <property type="term" value="P:translation"/>
    <property type="evidence" value="ECO:0007669"/>
    <property type="project" value="UniProtKB-UniRule"/>
</dbReference>
<comment type="similarity">
    <text evidence="1 4">Belongs to the universal ribosomal protein uS11 family.</text>
</comment>
<keyword evidence="2 4" id="KW-0689">Ribosomal protein</keyword>
<dbReference type="GO" id="GO:1990904">
    <property type="term" value="C:ribonucleoprotein complex"/>
    <property type="evidence" value="ECO:0007669"/>
    <property type="project" value="UniProtKB-KW"/>
</dbReference>
<keyword evidence="4" id="KW-0699">rRNA-binding</keyword>
<dbReference type="AlphaFoldDB" id="A0AA51BKQ8"/>
<reference evidence="5" key="1">
    <citation type="journal article" date="2021" name="Front. Microbiol.">
        <title>Genome Analysis of a Verrucomicrobial Endosymbiont With a Tiny Genome Discovered in an Antarctic Lake.</title>
        <authorList>
            <person name="Williams T.J."/>
            <person name="Allen M.A."/>
            <person name="Ivanova N."/>
            <person name="Huntemann M."/>
            <person name="Haque S."/>
            <person name="Hancock A.M."/>
            <person name="Brazendale S."/>
            <person name="Cavicchioli R."/>
        </authorList>
    </citation>
    <scope>NUCLEOTIDE SEQUENCE</scope>
    <source>
        <strain evidence="5">MAG_Ga0307966_1000010</strain>
    </source>
</reference>
<dbReference type="NCBIfam" id="NF003698">
    <property type="entry name" value="PRK05309.1"/>
    <property type="match status" value="1"/>
</dbReference>
<dbReference type="SUPFAM" id="SSF53137">
    <property type="entry name" value="Translational machinery components"/>
    <property type="match status" value="1"/>
</dbReference>
<dbReference type="Proteomes" id="UP001238843">
    <property type="component" value="Chromosome"/>
</dbReference>
<proteinExistence type="inferred from homology"/>
<evidence type="ECO:0000313" key="5">
    <source>
        <dbReference type="EMBL" id="WMI30457.1"/>
    </source>
</evidence>
<dbReference type="InterPro" id="IPR036967">
    <property type="entry name" value="Ribosomal_uS11_sf"/>
</dbReference>
<comment type="subunit">
    <text evidence="4">Part of the 30S ribosomal subunit. Interacts with proteins S7 and S18. Binds to IF-3.</text>
</comment>
<evidence type="ECO:0000256" key="1">
    <source>
        <dbReference type="ARBA" id="ARBA00006194"/>
    </source>
</evidence>
<organism evidence="5">
    <name type="scientific">Candidatus Organicella extenuata</name>
    <dbReference type="NCBI Taxonomy" id="2841811"/>
    <lineage>
        <taxon>Bacteria</taxon>
        <taxon>Pseudomonadati</taxon>
        <taxon>Verrucomicrobiota</taxon>
        <taxon>Candidatus Organicella</taxon>
    </lineage>
</organism>
<dbReference type="Gene3D" id="3.30.420.80">
    <property type="entry name" value="Ribosomal protein S11"/>
    <property type="match status" value="1"/>
</dbReference>
<name>A0AA51BKQ8_9BACT</name>